<evidence type="ECO:0000313" key="2">
    <source>
        <dbReference type="EMBL" id="OAX77507.1"/>
    </source>
</evidence>
<dbReference type="Pfam" id="PF08316">
    <property type="entry name" value="Pal1"/>
    <property type="match status" value="1"/>
</dbReference>
<dbReference type="Proteomes" id="UP000091918">
    <property type="component" value="Unassembled WGS sequence"/>
</dbReference>
<dbReference type="AlphaFoldDB" id="A0A1B7NLK1"/>
<protein>
    <submittedName>
        <fullName evidence="2">Uncharacterized protein</fullName>
    </submittedName>
</protein>
<proteinExistence type="predicted"/>
<dbReference type="PANTHER" id="PTHR28307:SF1">
    <property type="entry name" value="PAL1 CELL MORPHOLOGY PROTEIN"/>
    <property type="match status" value="1"/>
</dbReference>
<feature type="compositionally biased region" description="Polar residues" evidence="1">
    <location>
        <begin position="49"/>
        <end position="70"/>
    </location>
</feature>
<dbReference type="InterPro" id="IPR013226">
    <property type="entry name" value="Pal1"/>
</dbReference>
<feature type="compositionally biased region" description="Basic and acidic residues" evidence="1">
    <location>
        <begin position="184"/>
        <end position="193"/>
    </location>
</feature>
<accession>A0A1B7NLK1</accession>
<sequence length="215" mass="24329">MTPSTPSSSPPPQYSSNLSVPTEPFPGCSSDSKPTTRRSPPIHSHLRSHSTPPFASAQHSRTRPRPNSTYLPPDVIDFLDDITPFHYHHEGPYDAASPYRNRSRQNSNPIDALKITNQEALKATPPGKLEDSIRHSRPLDWVAYYPPGSTDPEGNTYDYEEGWNMMAEEDRETSPISRRPGMKFPDEVLKNDPSHMCLLSQPIRKLSGLRRRRRS</sequence>
<feature type="region of interest" description="Disordered" evidence="1">
    <location>
        <begin position="168"/>
        <end position="194"/>
    </location>
</feature>
<evidence type="ECO:0000256" key="1">
    <source>
        <dbReference type="SAM" id="MobiDB-lite"/>
    </source>
</evidence>
<name>A0A1B7NLK1_9EURO</name>
<dbReference type="GO" id="GO:0005737">
    <property type="term" value="C:cytoplasm"/>
    <property type="evidence" value="ECO:0007669"/>
    <property type="project" value="TreeGrafter"/>
</dbReference>
<dbReference type="EMBL" id="LGUA01002421">
    <property type="protein sequence ID" value="OAX77507.1"/>
    <property type="molecule type" value="Genomic_DNA"/>
</dbReference>
<comment type="caution">
    <text evidence="2">The sequence shown here is derived from an EMBL/GenBank/DDBJ whole genome shotgun (WGS) entry which is preliminary data.</text>
</comment>
<evidence type="ECO:0000313" key="3">
    <source>
        <dbReference type="Proteomes" id="UP000091918"/>
    </source>
</evidence>
<dbReference type="PANTHER" id="PTHR28307">
    <property type="entry name" value="PROTEIN PAL1"/>
    <property type="match status" value="1"/>
</dbReference>
<gene>
    <name evidence="2" type="ORF">ACJ72_08193</name>
</gene>
<keyword evidence="3" id="KW-1185">Reference proteome</keyword>
<reference evidence="2 3" key="1">
    <citation type="submission" date="2015-07" db="EMBL/GenBank/DDBJ databases">
        <title>Emmonsia species relationships and genome sequence.</title>
        <authorList>
            <person name="Cuomo C.A."/>
            <person name="Schwartz I.S."/>
            <person name="Kenyon C."/>
            <person name="de Hoog G.S."/>
            <person name="Govender N.P."/>
            <person name="Botha A."/>
            <person name="Moreno L."/>
            <person name="de Vries M."/>
            <person name="Munoz J.F."/>
            <person name="Stielow J.B."/>
        </authorList>
    </citation>
    <scope>NUCLEOTIDE SEQUENCE [LARGE SCALE GENOMIC DNA]</scope>
    <source>
        <strain evidence="2 3">CBS 136260</strain>
    </source>
</reference>
<dbReference type="OrthoDB" id="5389892at2759"/>
<feature type="region of interest" description="Disordered" evidence="1">
    <location>
        <begin position="1"/>
        <end position="119"/>
    </location>
</feature>
<organism evidence="2 3">
    <name type="scientific">Emergomyces africanus</name>
    <dbReference type="NCBI Taxonomy" id="1955775"/>
    <lineage>
        <taxon>Eukaryota</taxon>
        <taxon>Fungi</taxon>
        <taxon>Dikarya</taxon>
        <taxon>Ascomycota</taxon>
        <taxon>Pezizomycotina</taxon>
        <taxon>Eurotiomycetes</taxon>
        <taxon>Eurotiomycetidae</taxon>
        <taxon>Onygenales</taxon>
        <taxon>Ajellomycetaceae</taxon>
        <taxon>Emergomyces</taxon>
    </lineage>
</organism>
<feature type="compositionally biased region" description="Polar residues" evidence="1">
    <location>
        <begin position="104"/>
        <end position="119"/>
    </location>
</feature>